<dbReference type="AlphaFoldDB" id="N1QEB6"/>
<organism evidence="2 3">
    <name type="scientific">Sphaerulina musiva (strain SO2202)</name>
    <name type="common">Poplar stem canker fungus</name>
    <name type="synonym">Septoria musiva</name>
    <dbReference type="NCBI Taxonomy" id="692275"/>
    <lineage>
        <taxon>Eukaryota</taxon>
        <taxon>Fungi</taxon>
        <taxon>Dikarya</taxon>
        <taxon>Ascomycota</taxon>
        <taxon>Pezizomycotina</taxon>
        <taxon>Dothideomycetes</taxon>
        <taxon>Dothideomycetidae</taxon>
        <taxon>Mycosphaerellales</taxon>
        <taxon>Mycosphaerellaceae</taxon>
        <taxon>Sphaerulina</taxon>
    </lineage>
</organism>
<protein>
    <submittedName>
        <fullName evidence="2">Uncharacterized protein</fullName>
    </submittedName>
</protein>
<feature type="compositionally biased region" description="Acidic residues" evidence="1">
    <location>
        <begin position="26"/>
        <end position="36"/>
    </location>
</feature>
<feature type="compositionally biased region" description="Basic and acidic residues" evidence="1">
    <location>
        <begin position="82"/>
        <end position="91"/>
    </location>
</feature>
<dbReference type="Proteomes" id="UP000016931">
    <property type="component" value="Unassembled WGS sequence"/>
</dbReference>
<evidence type="ECO:0000313" key="3">
    <source>
        <dbReference type="Proteomes" id="UP000016931"/>
    </source>
</evidence>
<reference evidence="2 3" key="1">
    <citation type="journal article" date="2012" name="PLoS Pathog.">
        <title>Diverse lifestyles and strategies of plant pathogenesis encoded in the genomes of eighteen Dothideomycetes fungi.</title>
        <authorList>
            <person name="Ohm R.A."/>
            <person name="Feau N."/>
            <person name="Henrissat B."/>
            <person name="Schoch C.L."/>
            <person name="Horwitz B.A."/>
            <person name="Barry K.W."/>
            <person name="Condon B.J."/>
            <person name="Copeland A.C."/>
            <person name="Dhillon B."/>
            <person name="Glaser F."/>
            <person name="Hesse C.N."/>
            <person name="Kosti I."/>
            <person name="LaButti K."/>
            <person name="Lindquist E.A."/>
            <person name="Lucas S."/>
            <person name="Salamov A.A."/>
            <person name="Bradshaw R.E."/>
            <person name="Ciuffetti L."/>
            <person name="Hamelin R.C."/>
            <person name="Kema G.H.J."/>
            <person name="Lawrence C."/>
            <person name="Scott J.A."/>
            <person name="Spatafora J.W."/>
            <person name="Turgeon B.G."/>
            <person name="de Wit P.J.G.M."/>
            <person name="Zhong S."/>
            <person name="Goodwin S.B."/>
            <person name="Grigoriev I.V."/>
        </authorList>
    </citation>
    <scope>NUCLEOTIDE SEQUENCE [LARGE SCALE GENOMIC DNA]</scope>
    <source>
        <strain evidence="2 3">SO2202</strain>
    </source>
</reference>
<feature type="region of interest" description="Disordered" evidence="1">
    <location>
        <begin position="22"/>
        <end position="114"/>
    </location>
</feature>
<name>N1QEB6_SPHMS</name>
<keyword evidence="3" id="KW-1185">Reference proteome</keyword>
<proteinExistence type="predicted"/>
<dbReference type="GeneID" id="27904890"/>
<accession>N1QEB6</accession>
<evidence type="ECO:0000256" key="1">
    <source>
        <dbReference type="SAM" id="MobiDB-lite"/>
    </source>
</evidence>
<feature type="compositionally biased region" description="Polar residues" evidence="1">
    <location>
        <begin position="92"/>
        <end position="105"/>
    </location>
</feature>
<evidence type="ECO:0000313" key="2">
    <source>
        <dbReference type="EMBL" id="EMF10716.1"/>
    </source>
</evidence>
<dbReference type="RefSeq" id="XP_016758837.1">
    <property type="nucleotide sequence ID" value="XM_016907753.1"/>
</dbReference>
<gene>
    <name evidence="2" type="ORF">SEPMUDRAFT_157855</name>
</gene>
<dbReference type="HOGENOM" id="CLU_816763_0_0_1"/>
<dbReference type="EMBL" id="KB456267">
    <property type="protein sequence ID" value="EMF10716.1"/>
    <property type="molecule type" value="Genomic_DNA"/>
</dbReference>
<sequence length="340" mass="37938">MQRSEEEGMDIEKRAQILLDVYLNTPDDDDDDDEEGSAARRDAKWFPSAAGDGPDSQRPRVTTRRSSRVAAGTLSQQFRNMLEAKQKDSHTAAETGSQRFQTPKEANQEDSPVATAADTNFQQSRITNEEKQKGIKHLQSASMKSILRTVKFTQALPKNADFFETTQLPYLCYIFASRLLWYQQGRAPGELDRFLESTTERYNTLKASSASSASASSPAVSNLPPLPYDETKDDTFYDVIYGILLIHIMHNDDDAALSNVDLAQIGSAFTRGEERVAADRFLEGISDWRMAPAVPISPQGIQDPKALGSALRDAMRIWLLKKDSACFFDVLTSQLKLRVV</sequence>